<dbReference type="AlphaFoldDB" id="A0A0B0I7L3"/>
<dbReference type="EMBL" id="JRJU01000040">
    <property type="protein sequence ID" value="KHF38423.1"/>
    <property type="molecule type" value="Genomic_DNA"/>
</dbReference>
<sequence>MQVFRKRYITLGLIIVALLVSLTGCGSDDGQVEGDLSLLNEDGEEVTLTNKERATVLFHFTEVG</sequence>
<evidence type="ECO:0000313" key="2">
    <source>
        <dbReference type="Proteomes" id="UP000030832"/>
    </source>
</evidence>
<reference evidence="1 2" key="1">
    <citation type="submission" date="2014-09" db="EMBL/GenBank/DDBJ databases">
        <title>Genome sequencing and annotation of Bacillus Okhensis strain Kh10-101T.</title>
        <authorList>
            <person name="Prakash J.S."/>
        </authorList>
    </citation>
    <scope>NUCLEOTIDE SEQUENCE [LARGE SCALE GENOMIC DNA]</scope>
    <source>
        <strain evidence="2">Kh10-101T</strain>
    </source>
</reference>
<dbReference type="RefSeq" id="WP_034632738.1">
    <property type="nucleotide sequence ID" value="NZ_JRJU01000040.1"/>
</dbReference>
<dbReference type="Proteomes" id="UP000030832">
    <property type="component" value="Unassembled WGS sequence"/>
</dbReference>
<evidence type="ECO:0000313" key="1">
    <source>
        <dbReference type="EMBL" id="KHF38423.1"/>
    </source>
</evidence>
<dbReference type="eggNOG" id="ENOG5030DKC">
    <property type="taxonomic scope" value="Bacteria"/>
</dbReference>
<protein>
    <submittedName>
        <fullName evidence="1">Uncharacterized protein</fullName>
    </submittedName>
</protein>
<comment type="caution">
    <text evidence="1">The sequence shown here is derived from an EMBL/GenBank/DDBJ whole genome shotgun (WGS) entry which is preliminary data.</text>
</comment>
<accession>A0A0B0I7L3</accession>
<dbReference type="PROSITE" id="PS51257">
    <property type="entry name" value="PROKAR_LIPOPROTEIN"/>
    <property type="match status" value="1"/>
</dbReference>
<organism evidence="1 2">
    <name type="scientific">Halalkalibacter okhensis</name>
    <dbReference type="NCBI Taxonomy" id="333138"/>
    <lineage>
        <taxon>Bacteria</taxon>
        <taxon>Bacillati</taxon>
        <taxon>Bacillota</taxon>
        <taxon>Bacilli</taxon>
        <taxon>Bacillales</taxon>
        <taxon>Bacillaceae</taxon>
        <taxon>Halalkalibacter</taxon>
    </lineage>
</organism>
<dbReference type="OrthoDB" id="2936349at2"/>
<gene>
    <name evidence="1" type="ORF">LQ50_21380</name>
</gene>
<keyword evidence="2" id="KW-1185">Reference proteome</keyword>
<dbReference type="STRING" id="333138.LQ50_21380"/>
<name>A0A0B0I7L3_9BACI</name>
<proteinExistence type="predicted"/>